<organism evidence="1">
    <name type="scientific">Siphoviridae sp. ctGkF2</name>
    <dbReference type="NCBI Taxonomy" id="2827823"/>
    <lineage>
        <taxon>Viruses</taxon>
        <taxon>Duplodnaviria</taxon>
        <taxon>Heunggongvirae</taxon>
        <taxon>Uroviricota</taxon>
        <taxon>Caudoviricetes</taxon>
    </lineage>
</organism>
<reference evidence="1" key="1">
    <citation type="journal article" date="2021" name="Proc. Natl. Acad. Sci. U.S.A.">
        <title>A Catalog of Tens of Thousands of Viruses from Human Metagenomes Reveals Hidden Associations with Chronic Diseases.</title>
        <authorList>
            <person name="Tisza M.J."/>
            <person name="Buck C.B."/>
        </authorList>
    </citation>
    <scope>NUCLEOTIDE SEQUENCE</scope>
    <source>
        <strain evidence="1">CtGkF2</strain>
    </source>
</reference>
<sequence>MLLPGLLPGRVLCPSWKRSGFHPRRRPPRL</sequence>
<accession>A0A8S5TMG4</accession>
<name>A0A8S5TMG4_9CAUD</name>
<dbReference type="EMBL" id="BK032847">
    <property type="protein sequence ID" value="DAF64010.1"/>
    <property type="molecule type" value="Genomic_DNA"/>
</dbReference>
<proteinExistence type="predicted"/>
<evidence type="ECO:0000313" key="1">
    <source>
        <dbReference type="EMBL" id="DAF64010.1"/>
    </source>
</evidence>
<protein>
    <submittedName>
        <fullName evidence="1">Uncharacterized protein</fullName>
    </submittedName>
</protein>